<name>U6KCL3_9EIME</name>
<evidence type="ECO:0000313" key="7">
    <source>
        <dbReference type="Proteomes" id="UP000030744"/>
    </source>
</evidence>
<reference evidence="6" key="2">
    <citation type="submission" date="2013-10" db="EMBL/GenBank/DDBJ databases">
        <authorList>
            <person name="Aslett M."/>
        </authorList>
    </citation>
    <scope>NUCLEOTIDE SEQUENCE [LARGE SCALE GENOMIC DNA]</scope>
    <source>
        <strain evidence="6">Houghton</strain>
    </source>
</reference>
<dbReference type="SUPFAM" id="SSF53335">
    <property type="entry name" value="S-adenosyl-L-methionine-dependent methyltransferases"/>
    <property type="match status" value="1"/>
</dbReference>
<dbReference type="EMBL" id="HG732683">
    <property type="protein sequence ID" value="CDJ35765.1"/>
    <property type="molecule type" value="Genomic_DNA"/>
</dbReference>
<sequence>MLPDGGFDLIYLDAEKKKYAEYIACILDPDRPLLAPKGALLIDNTLWGRGHDGKRPSWEDEAAEDAPRTRRYSSIAESMKALREALRKDPRISHGWNADSSPLCVQVLLPVGDGLSIVTWATPASNVLP</sequence>
<dbReference type="GeneID" id="60404943"/>
<keyword evidence="7" id="KW-1185">Reference proteome</keyword>
<dbReference type="Proteomes" id="UP000030744">
    <property type="component" value="Unassembled WGS sequence"/>
</dbReference>
<dbReference type="GO" id="GO:0008171">
    <property type="term" value="F:O-methyltransferase activity"/>
    <property type="evidence" value="ECO:0007669"/>
    <property type="project" value="InterPro"/>
</dbReference>
<keyword evidence="2" id="KW-0808">Transferase</keyword>
<keyword evidence="1" id="KW-0489">Methyltransferase</keyword>
<dbReference type="Gene3D" id="3.40.50.150">
    <property type="entry name" value="Vaccinia Virus protein VP39"/>
    <property type="match status" value="1"/>
</dbReference>
<accession>U6KCL3</accession>
<dbReference type="GO" id="GO:0032259">
    <property type="term" value="P:methylation"/>
    <property type="evidence" value="ECO:0007669"/>
    <property type="project" value="UniProtKB-KW"/>
</dbReference>
<organism evidence="6 7">
    <name type="scientific">Eimeria mitis</name>
    <dbReference type="NCBI Taxonomy" id="44415"/>
    <lineage>
        <taxon>Eukaryota</taxon>
        <taxon>Sar</taxon>
        <taxon>Alveolata</taxon>
        <taxon>Apicomplexa</taxon>
        <taxon>Conoidasida</taxon>
        <taxon>Coccidia</taxon>
        <taxon>Eucoccidiorida</taxon>
        <taxon>Eimeriorina</taxon>
        <taxon>Eimeriidae</taxon>
        <taxon>Eimeria</taxon>
    </lineage>
</organism>
<evidence type="ECO:0000256" key="1">
    <source>
        <dbReference type="ARBA" id="ARBA00022603"/>
    </source>
</evidence>
<keyword evidence="3" id="KW-0949">S-adenosyl-L-methionine</keyword>
<dbReference type="Pfam" id="PF01596">
    <property type="entry name" value="Methyltransf_3"/>
    <property type="match status" value="1"/>
</dbReference>
<evidence type="ECO:0008006" key="8">
    <source>
        <dbReference type="Google" id="ProtNLM"/>
    </source>
</evidence>
<feature type="region of interest" description="Disordered" evidence="5">
    <location>
        <begin position="50"/>
        <end position="71"/>
    </location>
</feature>
<evidence type="ECO:0000256" key="5">
    <source>
        <dbReference type="SAM" id="MobiDB-lite"/>
    </source>
</evidence>
<proteinExistence type="inferred from homology"/>
<dbReference type="InterPro" id="IPR029063">
    <property type="entry name" value="SAM-dependent_MTases_sf"/>
</dbReference>
<dbReference type="OrthoDB" id="345986at2759"/>
<dbReference type="VEuPathDB" id="ToxoDB:EMH_0100700"/>
<evidence type="ECO:0000256" key="4">
    <source>
        <dbReference type="ARBA" id="ARBA00023453"/>
    </source>
</evidence>
<evidence type="ECO:0000256" key="2">
    <source>
        <dbReference type="ARBA" id="ARBA00022679"/>
    </source>
</evidence>
<dbReference type="AlphaFoldDB" id="U6KCL3"/>
<gene>
    <name evidence="6" type="ORF">EMH_0100700</name>
</gene>
<dbReference type="InterPro" id="IPR002935">
    <property type="entry name" value="SAM_O-MeTrfase"/>
</dbReference>
<protein>
    <recommendedName>
        <fullName evidence="8">O-methyltransferase</fullName>
    </recommendedName>
</protein>
<evidence type="ECO:0000256" key="3">
    <source>
        <dbReference type="ARBA" id="ARBA00022691"/>
    </source>
</evidence>
<evidence type="ECO:0000313" key="6">
    <source>
        <dbReference type="EMBL" id="CDJ35765.1"/>
    </source>
</evidence>
<comment type="similarity">
    <text evidence="4">Belongs to the class I-like SAM-binding methyltransferase superfamily. Cation-dependent O-methyltransferase family.</text>
</comment>
<reference evidence="6" key="1">
    <citation type="submission" date="2013-10" db="EMBL/GenBank/DDBJ databases">
        <title>Genomic analysis of the causative agents of coccidiosis in chickens.</title>
        <authorList>
            <person name="Reid A.J."/>
            <person name="Blake D."/>
            <person name="Billington K."/>
            <person name="Browne H."/>
            <person name="Dunn M."/>
            <person name="Hung S."/>
            <person name="Kawahara F."/>
            <person name="Miranda-Saavedra D."/>
            <person name="Mourier T."/>
            <person name="Nagra H."/>
            <person name="Otto T.D."/>
            <person name="Rawlings N."/>
            <person name="Sanchez A."/>
            <person name="Sanders M."/>
            <person name="Subramaniam C."/>
            <person name="Tay Y."/>
            <person name="Dear P."/>
            <person name="Doerig C."/>
            <person name="Gruber A."/>
            <person name="Parkinson J."/>
            <person name="Shirley M."/>
            <person name="Wan K.L."/>
            <person name="Berriman M."/>
            <person name="Tomley F."/>
            <person name="Pain A."/>
        </authorList>
    </citation>
    <scope>NUCLEOTIDE SEQUENCE [LARGE SCALE GENOMIC DNA]</scope>
    <source>
        <strain evidence="6">Houghton</strain>
    </source>
</reference>
<dbReference type="RefSeq" id="XP_037878054.1">
    <property type="nucleotide sequence ID" value="XM_038022200.1"/>
</dbReference>